<dbReference type="EMBL" id="CAJOBD010002709">
    <property type="protein sequence ID" value="CAF3902178.1"/>
    <property type="molecule type" value="Genomic_DNA"/>
</dbReference>
<dbReference type="AlphaFoldDB" id="A0A819HR73"/>
<feature type="region of interest" description="Disordered" evidence="1">
    <location>
        <begin position="332"/>
        <end position="352"/>
    </location>
</feature>
<evidence type="ECO:0000256" key="1">
    <source>
        <dbReference type="SAM" id="MobiDB-lite"/>
    </source>
</evidence>
<name>A0A819HR73_9BILA</name>
<accession>A0A819HR73</accession>
<protein>
    <submittedName>
        <fullName evidence="2">Uncharacterized protein</fullName>
    </submittedName>
</protein>
<dbReference type="PANTHER" id="PTHR36649:SF29">
    <property type="entry name" value="PARP CATALYTIC DOMAIN-CONTAINING PROTEIN-RELATED"/>
    <property type="match status" value="1"/>
</dbReference>
<proteinExistence type="predicted"/>
<comment type="caution">
    <text evidence="2">The sequence shown here is derived from an EMBL/GenBank/DDBJ whole genome shotgun (WGS) entry which is preliminary data.</text>
</comment>
<organism evidence="2 3">
    <name type="scientific">Rotaria sordida</name>
    <dbReference type="NCBI Taxonomy" id="392033"/>
    <lineage>
        <taxon>Eukaryota</taxon>
        <taxon>Metazoa</taxon>
        <taxon>Spiralia</taxon>
        <taxon>Gnathifera</taxon>
        <taxon>Rotifera</taxon>
        <taxon>Eurotatoria</taxon>
        <taxon>Bdelloidea</taxon>
        <taxon>Philodinida</taxon>
        <taxon>Philodinidae</taxon>
        <taxon>Rotaria</taxon>
    </lineage>
</organism>
<feature type="compositionally biased region" description="Basic and acidic residues" evidence="1">
    <location>
        <begin position="332"/>
        <end position="351"/>
    </location>
</feature>
<dbReference type="Proteomes" id="UP000663836">
    <property type="component" value="Unassembled WGS sequence"/>
</dbReference>
<gene>
    <name evidence="2" type="ORF">JBS370_LOCUS20938</name>
</gene>
<sequence length="565" mass="65464">MSTTTTNRSYISITTKNNLKAVVTSPVLPPAPPICGSVPKRTPVTDHDKSPSFIHHTPIVMPTPRPPPHPNPDKPRKCYCSECYDANEPDSYRVANSIYTVPRGWTRFGLQVDEKFVESRNMFRNWCTTFYGTSKNKLESVLHNRFIPFPGDRFLSGEIFSTHLPDKHHVYTSPSIHYASLKHVCPTGTTKLNNEWYDVQIILECKQNPEGIIKQQGCRRNVCPIISDNEIEWKTDQRSSIIPYGLLIRAKKHQCTEECMHGHGLEKRIDRSHSVILKPNPLPIFDPLVDKSNPHVKRKSDIYASDSVHKRDTPNDKYHVASRVPHRLDIHDRDDHHRYVREKSPKPKSSDKCPQVICKQYSIDLKMNRAYFDFKYNKCFCSQCYLNTRTDYFTVANSNYTVPRGWVRFGLQIDKTFADAKTIFKQWYTTFYGTSKDKLESVLHNRFIPFPGDRLLSGEIFSTHLPDKHHVYTSPSIHYASLKHVCPTDTIKINNEWYDVQIVLECKQNPKGIIKQQGYRRNVCSIISDNEIEWKTDQRSSIIPYGLLIRAKKHECTDKCSIRHS</sequence>
<dbReference type="PANTHER" id="PTHR36649">
    <property type="entry name" value="UBIQUITIN-LIKE DOMAIN-CONTAINING PROTEIN"/>
    <property type="match status" value="1"/>
</dbReference>
<reference evidence="2" key="1">
    <citation type="submission" date="2021-02" db="EMBL/GenBank/DDBJ databases">
        <authorList>
            <person name="Nowell W R."/>
        </authorList>
    </citation>
    <scope>NUCLEOTIDE SEQUENCE</scope>
</reference>
<evidence type="ECO:0000313" key="2">
    <source>
        <dbReference type="EMBL" id="CAF3902178.1"/>
    </source>
</evidence>
<evidence type="ECO:0000313" key="3">
    <source>
        <dbReference type="Proteomes" id="UP000663836"/>
    </source>
</evidence>